<organism evidence="7 8">
    <name type="scientific">Hypsibius exemplaris</name>
    <name type="common">Freshwater tardigrade</name>
    <dbReference type="NCBI Taxonomy" id="2072580"/>
    <lineage>
        <taxon>Eukaryota</taxon>
        <taxon>Metazoa</taxon>
        <taxon>Ecdysozoa</taxon>
        <taxon>Tardigrada</taxon>
        <taxon>Eutardigrada</taxon>
        <taxon>Parachela</taxon>
        <taxon>Hypsibioidea</taxon>
        <taxon>Hypsibiidae</taxon>
        <taxon>Hypsibius</taxon>
    </lineage>
</organism>
<dbReference type="AlphaFoldDB" id="A0A9X6NCN5"/>
<evidence type="ECO:0000313" key="8">
    <source>
        <dbReference type="Proteomes" id="UP000192578"/>
    </source>
</evidence>
<protein>
    <recommendedName>
        <fullName evidence="6">Receptor ligand binding region domain-containing protein</fullName>
    </recommendedName>
</protein>
<dbReference type="Pfam" id="PF01094">
    <property type="entry name" value="ANF_receptor"/>
    <property type="match status" value="1"/>
</dbReference>
<evidence type="ECO:0000256" key="3">
    <source>
        <dbReference type="ARBA" id="ARBA00022989"/>
    </source>
</evidence>
<evidence type="ECO:0000256" key="5">
    <source>
        <dbReference type="SAM" id="SignalP"/>
    </source>
</evidence>
<evidence type="ECO:0000256" key="1">
    <source>
        <dbReference type="ARBA" id="ARBA00004370"/>
    </source>
</evidence>
<evidence type="ECO:0000256" key="2">
    <source>
        <dbReference type="ARBA" id="ARBA00022692"/>
    </source>
</evidence>
<keyword evidence="5" id="KW-0732">Signal</keyword>
<dbReference type="Proteomes" id="UP000192578">
    <property type="component" value="Unassembled WGS sequence"/>
</dbReference>
<keyword evidence="2" id="KW-0812">Transmembrane</keyword>
<keyword evidence="3" id="KW-1133">Transmembrane helix</keyword>
<feature type="chain" id="PRO_5040804596" description="Receptor ligand binding region domain-containing protein" evidence="5">
    <location>
        <begin position="21"/>
        <end position="714"/>
    </location>
</feature>
<comment type="subcellular location">
    <subcellularLocation>
        <location evidence="1">Membrane</location>
    </subcellularLocation>
</comment>
<proteinExistence type="predicted"/>
<evidence type="ECO:0000259" key="6">
    <source>
        <dbReference type="Pfam" id="PF01094"/>
    </source>
</evidence>
<keyword evidence="8" id="KW-1185">Reference proteome</keyword>
<dbReference type="InterPro" id="IPR001828">
    <property type="entry name" value="ANF_lig-bd_rcpt"/>
</dbReference>
<dbReference type="GO" id="GO:0016020">
    <property type="term" value="C:membrane"/>
    <property type="evidence" value="ECO:0007669"/>
    <property type="project" value="UniProtKB-SubCell"/>
</dbReference>
<dbReference type="InterPro" id="IPR028082">
    <property type="entry name" value="Peripla_BP_I"/>
</dbReference>
<reference evidence="8" key="1">
    <citation type="submission" date="2017-01" db="EMBL/GenBank/DDBJ databases">
        <title>Comparative genomics of anhydrobiosis in the tardigrade Hypsibius dujardini.</title>
        <authorList>
            <person name="Yoshida Y."/>
            <person name="Koutsovoulos G."/>
            <person name="Laetsch D."/>
            <person name="Stevens L."/>
            <person name="Kumar S."/>
            <person name="Horikawa D."/>
            <person name="Ishino K."/>
            <person name="Komine S."/>
            <person name="Tomita M."/>
            <person name="Blaxter M."/>
            <person name="Arakawa K."/>
        </authorList>
    </citation>
    <scope>NUCLEOTIDE SEQUENCE [LARGE SCALE GENOMIC DNA]</scope>
    <source>
        <strain evidence="8">Z151</strain>
    </source>
</reference>
<evidence type="ECO:0000313" key="7">
    <source>
        <dbReference type="EMBL" id="OWA50183.1"/>
    </source>
</evidence>
<evidence type="ECO:0000256" key="4">
    <source>
        <dbReference type="ARBA" id="ARBA00023136"/>
    </source>
</evidence>
<feature type="signal peptide" evidence="5">
    <location>
        <begin position="1"/>
        <end position="20"/>
    </location>
</feature>
<comment type="caution">
    <text evidence="7">The sequence shown here is derived from an EMBL/GenBank/DDBJ whole genome shotgun (WGS) entry which is preliminary data.</text>
</comment>
<accession>A0A9X6NCN5</accession>
<dbReference type="SUPFAM" id="SSF53822">
    <property type="entry name" value="Periplasmic binding protein-like I"/>
    <property type="match status" value="1"/>
</dbReference>
<dbReference type="Gene3D" id="3.40.50.2300">
    <property type="match status" value="3"/>
</dbReference>
<gene>
    <name evidence="7" type="ORF">BV898_14708</name>
</gene>
<dbReference type="EMBL" id="MTYJ01000184">
    <property type="protein sequence ID" value="OWA50183.1"/>
    <property type="molecule type" value="Genomic_DNA"/>
</dbReference>
<sequence>MGRVFKFLHFFLYFPLVVCAGIVQPRVHVISPGFFSWSDAPSLSHFEPALDTGLDAVRQRYSYINWTRELLYPASFRDCFSLRDNIHFELAKWYYKRPYGKDVLTVIIAPGCWESRFLSHLATGWDILLITSKDYTENIADRAIFPSFVTTSPFTPAPQIIECALFKKLNWTRTFLLYDTSSAAYEFYSLLLLSRMPALCGVLITRHEFTSTSVNVSQQLQPILRDWTLRSRVMLYAGMPLGLRKILIEATKLNMTFGEHVFVAQAPFGGTSGDPFTWQKNDSDDQELAIRPEFLRPNNQVTIQPVFLRLSSLKLFANAEDQTCLSTSFVPKLLKIFTVLEIFPVIIEQMVRSAYRAVILIAVSDETGPEYNTPAIQRLISKWQALTQDKYNITASRSEVMLNMLVSSHTAVELMAEPYFASFANPSDDRFLWERVPNSTWFDRDALPPNEPPCGFDGRSRACSGAGSGGIDLALGLSISLAVGLATVTGTVLWYGLVRAGIVQPRVHVISPGFFSWSDAPSLSHFEPALETGLDAVRQKYPHINWTREILYRASFSDCFSLRDNIQPELAKWYHTKPYGEDVLTVIVAPACMESRFMSQLATGWDTLLITSNDYTENIADRAIFPSFVTTSPFTPAPQIIQCALFTKLNWTRTFLLYDTSSALYQFYSLLLPLRMPALCGVLLTRHEFTSTSVNVSQQLQPILRDWTLRSRGV</sequence>
<name>A0A9X6NCN5_HYPEX</name>
<keyword evidence="4" id="KW-0472">Membrane</keyword>
<feature type="domain" description="Receptor ligand binding region" evidence="6">
    <location>
        <begin position="103"/>
        <end position="297"/>
    </location>
</feature>